<evidence type="ECO:0000259" key="5">
    <source>
        <dbReference type="PROSITE" id="PS51194"/>
    </source>
</evidence>
<organism evidence="6 7">
    <name type="scientific">Streptomyces tamarix</name>
    <dbReference type="NCBI Taxonomy" id="3078565"/>
    <lineage>
        <taxon>Bacteria</taxon>
        <taxon>Bacillati</taxon>
        <taxon>Actinomycetota</taxon>
        <taxon>Actinomycetes</taxon>
        <taxon>Kitasatosporales</taxon>
        <taxon>Streptomycetaceae</taxon>
        <taxon>Streptomyces</taxon>
    </lineage>
</organism>
<dbReference type="Pfam" id="PF00271">
    <property type="entry name" value="Helicase_C"/>
    <property type="match status" value="1"/>
</dbReference>
<dbReference type="Proteomes" id="UP001250181">
    <property type="component" value="Unassembled WGS sequence"/>
</dbReference>
<dbReference type="PANTHER" id="PTHR11274">
    <property type="entry name" value="RAD25/XP-B DNA REPAIR HELICASE"/>
    <property type="match status" value="1"/>
</dbReference>
<keyword evidence="1" id="KW-0547">Nucleotide-binding</keyword>
<dbReference type="GO" id="GO:0004386">
    <property type="term" value="F:helicase activity"/>
    <property type="evidence" value="ECO:0007669"/>
    <property type="project" value="UniProtKB-KW"/>
</dbReference>
<dbReference type="InterPro" id="IPR049430">
    <property type="entry name" value="UvsW_N_sf"/>
</dbReference>
<dbReference type="InterPro" id="IPR050615">
    <property type="entry name" value="ATP-dep_DNA_Helicase"/>
</dbReference>
<evidence type="ECO:0000256" key="2">
    <source>
        <dbReference type="ARBA" id="ARBA00022801"/>
    </source>
</evidence>
<evidence type="ECO:0000256" key="3">
    <source>
        <dbReference type="ARBA" id="ARBA00022806"/>
    </source>
</evidence>
<dbReference type="InterPro" id="IPR027417">
    <property type="entry name" value="P-loop_NTPase"/>
</dbReference>
<dbReference type="PROSITE" id="PS51194">
    <property type="entry name" value="HELICASE_CTER"/>
    <property type="match status" value="1"/>
</dbReference>
<dbReference type="EMBL" id="JAWCTQ010000016">
    <property type="protein sequence ID" value="MDT9683402.1"/>
    <property type="molecule type" value="Genomic_DNA"/>
</dbReference>
<feature type="domain" description="Helicase C-terminal" evidence="5">
    <location>
        <begin position="430"/>
        <end position="575"/>
    </location>
</feature>
<dbReference type="RefSeq" id="WP_315878476.1">
    <property type="nucleotide sequence ID" value="NZ_JAWCTQ010000016.1"/>
</dbReference>
<dbReference type="Gene3D" id="3.30.780.20">
    <property type="match status" value="1"/>
</dbReference>
<sequence>MFEDENKNFINLIDTLLYKTLGVKEPGYERSDLYKRHIWDGITSFYDKDNHRFLTGLFPLVDTAFKLLQEKQYFDYSVKEDFPELFLDKDDIPEKITLLNGEEQDITLREHQQKSVENALIHNIGIIHAATNAGKTEISAGMIKLLSPYLEGNEKIVYIVPSKEIFFGAIERLQKRLGHSVGYWGDGKKKIGKINVVLVDSLVSAVKDPLKGMQLKGKKRELQLLDEEILSALEPYKINLDSIIPAFIRSYQSKESSMSRARQNNINWLSSLVSEGNSNFYIRKELNAKHAEYVKMVKDLSKRKYDKQQSALDLIKDTAVLIWDEAHHIKGIGAFNLAQMFVNATYRFGMTGTIDTKEKVLLRRINGIFGDVVYRVTNDYMIDKGYSAKPFIRFVDIKNQSEDIFKKKKFIDAYTLGIVKNDVRNNIIAKITETMYKKDKTVLIIVSRIEHGESLVEKLSKLGVHSEFINGTLDTDVRKRQLADVASGKLKVIVSTTVLDEGVDISGIRVLIMAAGMKSLRQTLQRVGRTLRVKKEDNTTLIFDFYDRTNPYLYNHSNQRLNIYKEEGFDIKFLN</sequence>
<reference evidence="6 7" key="1">
    <citation type="submission" date="2023-09" db="EMBL/GenBank/DDBJ databases">
        <title>Streptomyces sp. nov.: A antagonism against Alternaria gaisen Producing Streptochlin, Isolated from Tamarix root soil.</title>
        <authorList>
            <person name="Chen Y."/>
        </authorList>
    </citation>
    <scope>NUCLEOTIDE SEQUENCE [LARGE SCALE GENOMIC DNA]</scope>
    <source>
        <strain evidence="6 7">TRM76323</strain>
    </source>
</reference>
<keyword evidence="4" id="KW-0067">ATP-binding</keyword>
<dbReference type="SMART" id="SM00490">
    <property type="entry name" value="HELICc"/>
    <property type="match status" value="1"/>
</dbReference>
<name>A0ABU3QKX1_9ACTN</name>
<dbReference type="Gene3D" id="3.40.50.300">
    <property type="entry name" value="P-loop containing nucleotide triphosphate hydrolases"/>
    <property type="match status" value="3"/>
</dbReference>
<evidence type="ECO:0000256" key="4">
    <source>
        <dbReference type="ARBA" id="ARBA00022840"/>
    </source>
</evidence>
<evidence type="ECO:0000313" key="7">
    <source>
        <dbReference type="Proteomes" id="UP001250181"/>
    </source>
</evidence>
<keyword evidence="3 6" id="KW-0347">Helicase</keyword>
<gene>
    <name evidence="6" type="ORF">RND61_15240</name>
</gene>
<protein>
    <submittedName>
        <fullName evidence="6">Helicase-related protein</fullName>
    </submittedName>
</protein>
<comment type="caution">
    <text evidence="6">The sequence shown here is derived from an EMBL/GenBank/DDBJ whole genome shotgun (WGS) entry which is preliminary data.</text>
</comment>
<proteinExistence type="predicted"/>
<evidence type="ECO:0000256" key="1">
    <source>
        <dbReference type="ARBA" id="ARBA00022741"/>
    </source>
</evidence>
<dbReference type="Pfam" id="PF04851">
    <property type="entry name" value="ResIII"/>
    <property type="match status" value="1"/>
</dbReference>
<evidence type="ECO:0000313" key="6">
    <source>
        <dbReference type="EMBL" id="MDT9683402.1"/>
    </source>
</evidence>
<dbReference type="InterPro" id="IPR006935">
    <property type="entry name" value="Helicase/UvrB_N"/>
</dbReference>
<dbReference type="SMART" id="SM00487">
    <property type="entry name" value="DEXDc"/>
    <property type="match status" value="1"/>
</dbReference>
<keyword evidence="7" id="KW-1185">Reference proteome</keyword>
<dbReference type="SUPFAM" id="SSF52540">
    <property type="entry name" value="P-loop containing nucleoside triphosphate hydrolases"/>
    <property type="match status" value="2"/>
</dbReference>
<dbReference type="InterPro" id="IPR014001">
    <property type="entry name" value="Helicase_ATP-bd"/>
</dbReference>
<accession>A0ABU3QKX1</accession>
<dbReference type="PANTHER" id="PTHR11274:SF0">
    <property type="entry name" value="GENERAL TRANSCRIPTION AND DNA REPAIR FACTOR IIH HELICASE SUBUNIT XPB"/>
    <property type="match status" value="1"/>
</dbReference>
<dbReference type="InterPro" id="IPR001650">
    <property type="entry name" value="Helicase_C-like"/>
</dbReference>
<keyword evidence="2" id="KW-0378">Hydrolase</keyword>